<dbReference type="Gene3D" id="1.10.10.10">
    <property type="entry name" value="Winged helix-like DNA-binding domain superfamily/Winged helix DNA-binding domain"/>
    <property type="match status" value="1"/>
</dbReference>
<dbReference type="PROSITE" id="PS50042">
    <property type="entry name" value="CNMP_BINDING_3"/>
    <property type="match status" value="1"/>
</dbReference>
<dbReference type="Pfam" id="PF00027">
    <property type="entry name" value="cNMP_binding"/>
    <property type="match status" value="1"/>
</dbReference>
<dbReference type="InterPro" id="IPR000595">
    <property type="entry name" value="cNMP-bd_dom"/>
</dbReference>
<evidence type="ECO:0000313" key="2">
    <source>
        <dbReference type="EMBL" id="KAF1302717.1"/>
    </source>
</evidence>
<name>A0ABQ6YXK2_9ENTE</name>
<dbReference type="SUPFAM" id="SSF46785">
    <property type="entry name" value="Winged helix' DNA-binding domain"/>
    <property type="match status" value="1"/>
</dbReference>
<feature type="domain" description="Cyclic nucleotide-binding" evidence="1">
    <location>
        <begin position="35"/>
        <end position="138"/>
    </location>
</feature>
<keyword evidence="3" id="KW-1185">Reference proteome</keyword>
<proteinExistence type="predicted"/>
<dbReference type="InterPro" id="IPR036388">
    <property type="entry name" value="WH-like_DNA-bd_sf"/>
</dbReference>
<organism evidence="2 3">
    <name type="scientific">Candidatus Enterococcus willemsii</name>
    <dbReference type="NCBI Taxonomy" id="1857215"/>
    <lineage>
        <taxon>Bacteria</taxon>
        <taxon>Bacillati</taxon>
        <taxon>Bacillota</taxon>
        <taxon>Bacilli</taxon>
        <taxon>Lactobacillales</taxon>
        <taxon>Enterococcaceae</taxon>
        <taxon>Enterococcus</taxon>
    </lineage>
</organism>
<dbReference type="SUPFAM" id="SSF51206">
    <property type="entry name" value="cAMP-binding domain-like"/>
    <property type="match status" value="1"/>
</dbReference>
<dbReference type="Proteomes" id="UP000782705">
    <property type="component" value="Unassembled WGS sequence"/>
</dbReference>
<dbReference type="InterPro" id="IPR018490">
    <property type="entry name" value="cNMP-bd_dom_sf"/>
</dbReference>
<reference evidence="2 3" key="1">
    <citation type="submission" date="2016-06" db="EMBL/GenBank/DDBJ databases">
        <title>Four novel species of enterococci isolated from chicken manure.</title>
        <authorList>
            <person name="Van Tyne D."/>
        </authorList>
    </citation>
    <scope>NUCLEOTIDE SEQUENCE [LARGE SCALE GENOMIC DNA]</scope>
    <source>
        <strain evidence="2 3">CU12B</strain>
    </source>
</reference>
<sequence length="232" mass="27223">MEKKLLREKWQQYSRENIINYSTIQDKELNQFPIRHFEPNETMVMRGDFPSSVYFILNGVVLGVRNYENGNEYSYFQLGKNNGSVGLLEVLAQKEEMIATITCLTKVEAVQVPSTIVYDWIMQDVELLRLSINLLASDLYARSGNDGLLYRYEGVDRLRFFLISYYEEHASDNQRLEVTETREKIANTLGMSIRTVGRSLLKLRQNQEIMNEKRKIYLGEDEYQRLKKAIHL</sequence>
<dbReference type="InterPro" id="IPR036390">
    <property type="entry name" value="WH_DNA-bd_sf"/>
</dbReference>
<dbReference type="RefSeq" id="WP_161902627.1">
    <property type="nucleotide sequence ID" value="NZ_MAEL01000046.1"/>
</dbReference>
<dbReference type="InterPro" id="IPR014710">
    <property type="entry name" value="RmlC-like_jellyroll"/>
</dbReference>
<protein>
    <recommendedName>
        <fullName evidence="1">Cyclic nucleotide-binding domain-containing protein</fullName>
    </recommendedName>
</protein>
<evidence type="ECO:0000259" key="1">
    <source>
        <dbReference type="PROSITE" id="PS50042"/>
    </source>
</evidence>
<dbReference type="Gene3D" id="2.60.120.10">
    <property type="entry name" value="Jelly Rolls"/>
    <property type="match status" value="1"/>
</dbReference>
<evidence type="ECO:0000313" key="3">
    <source>
        <dbReference type="Proteomes" id="UP000782705"/>
    </source>
</evidence>
<comment type="caution">
    <text evidence="2">The sequence shown here is derived from an EMBL/GenBank/DDBJ whole genome shotgun (WGS) entry which is preliminary data.</text>
</comment>
<gene>
    <name evidence="2" type="ORF">BAU17_05365</name>
</gene>
<dbReference type="CDD" id="cd00038">
    <property type="entry name" value="CAP_ED"/>
    <property type="match status" value="1"/>
</dbReference>
<dbReference type="EMBL" id="MAEL01000046">
    <property type="protein sequence ID" value="KAF1302717.1"/>
    <property type="molecule type" value="Genomic_DNA"/>
</dbReference>
<accession>A0ABQ6YXK2</accession>